<feature type="domain" description="Chitin-binding type-2" evidence="8">
    <location>
        <begin position="149"/>
        <end position="213"/>
    </location>
</feature>
<evidence type="ECO:0000256" key="7">
    <source>
        <dbReference type="SAM" id="SignalP"/>
    </source>
</evidence>
<evidence type="ECO:0000256" key="5">
    <source>
        <dbReference type="ARBA" id="ARBA00023180"/>
    </source>
</evidence>
<dbReference type="EMBL" id="JARAKH010000005">
    <property type="protein sequence ID" value="KAK8404004.1"/>
    <property type="molecule type" value="Genomic_DNA"/>
</dbReference>
<proteinExistence type="predicted"/>
<feature type="domain" description="Chitin-binding type-2" evidence="8">
    <location>
        <begin position="16"/>
        <end position="76"/>
    </location>
</feature>
<protein>
    <recommendedName>
        <fullName evidence="8">Chitin-binding type-2 domain-containing protein</fullName>
    </recommendedName>
</protein>
<name>A0AAW0UWD4_SCYPA</name>
<accession>A0AAW0UWD4</accession>
<feature type="chain" id="PRO_5043866901" description="Chitin-binding type-2 domain-containing protein" evidence="7">
    <location>
        <begin position="17"/>
        <end position="257"/>
    </location>
</feature>
<dbReference type="GO" id="GO:0008061">
    <property type="term" value="F:chitin binding"/>
    <property type="evidence" value="ECO:0007669"/>
    <property type="project" value="UniProtKB-KW"/>
</dbReference>
<keyword evidence="2 7" id="KW-0732">Signal</keyword>
<keyword evidence="4" id="KW-1015">Disulfide bond</keyword>
<feature type="domain" description="Chitin-binding type-2" evidence="8">
    <location>
        <begin position="86"/>
        <end position="144"/>
    </location>
</feature>
<evidence type="ECO:0000256" key="6">
    <source>
        <dbReference type="SAM" id="Coils"/>
    </source>
</evidence>
<keyword evidence="3" id="KW-0677">Repeat</keyword>
<comment type="caution">
    <text evidence="9">The sequence shown here is derived from an EMBL/GenBank/DDBJ whole genome shotgun (WGS) entry which is preliminary data.</text>
</comment>
<evidence type="ECO:0000313" key="9">
    <source>
        <dbReference type="EMBL" id="KAK8404004.1"/>
    </source>
</evidence>
<organism evidence="9 10">
    <name type="scientific">Scylla paramamosain</name>
    <name type="common">Mud crab</name>
    <dbReference type="NCBI Taxonomy" id="85552"/>
    <lineage>
        <taxon>Eukaryota</taxon>
        <taxon>Metazoa</taxon>
        <taxon>Ecdysozoa</taxon>
        <taxon>Arthropoda</taxon>
        <taxon>Crustacea</taxon>
        <taxon>Multicrustacea</taxon>
        <taxon>Malacostraca</taxon>
        <taxon>Eumalacostraca</taxon>
        <taxon>Eucarida</taxon>
        <taxon>Decapoda</taxon>
        <taxon>Pleocyemata</taxon>
        <taxon>Brachyura</taxon>
        <taxon>Eubrachyura</taxon>
        <taxon>Portunoidea</taxon>
        <taxon>Portunidae</taxon>
        <taxon>Portuninae</taxon>
        <taxon>Scylla</taxon>
    </lineage>
</organism>
<keyword evidence="1" id="KW-0147">Chitin-binding</keyword>
<dbReference type="Pfam" id="PF01607">
    <property type="entry name" value="CBM_14"/>
    <property type="match status" value="3"/>
</dbReference>
<gene>
    <name evidence="9" type="ORF">O3P69_000219</name>
</gene>
<dbReference type="GO" id="GO:0005576">
    <property type="term" value="C:extracellular region"/>
    <property type="evidence" value="ECO:0007669"/>
    <property type="project" value="InterPro"/>
</dbReference>
<dbReference type="InterPro" id="IPR051940">
    <property type="entry name" value="Chitin_bind-dev_reg"/>
</dbReference>
<feature type="coiled-coil region" evidence="6">
    <location>
        <begin position="224"/>
        <end position="254"/>
    </location>
</feature>
<dbReference type="PROSITE" id="PS50940">
    <property type="entry name" value="CHIT_BIND_II"/>
    <property type="match status" value="3"/>
</dbReference>
<dbReference type="InterPro" id="IPR002557">
    <property type="entry name" value="Chitin-bd_dom"/>
</dbReference>
<dbReference type="PROSITE" id="PS51257">
    <property type="entry name" value="PROKAR_LIPOPROTEIN"/>
    <property type="match status" value="1"/>
</dbReference>
<evidence type="ECO:0000256" key="4">
    <source>
        <dbReference type="ARBA" id="ARBA00023157"/>
    </source>
</evidence>
<evidence type="ECO:0000256" key="1">
    <source>
        <dbReference type="ARBA" id="ARBA00022669"/>
    </source>
</evidence>
<feature type="signal peptide" evidence="7">
    <location>
        <begin position="1"/>
        <end position="16"/>
    </location>
</feature>
<dbReference type="Proteomes" id="UP001487740">
    <property type="component" value="Unassembled WGS sequence"/>
</dbReference>
<keyword evidence="6" id="KW-0175">Coiled coil</keyword>
<reference evidence="9 10" key="1">
    <citation type="submission" date="2023-03" db="EMBL/GenBank/DDBJ databases">
        <title>High-quality genome of Scylla paramamosain provides insights in environmental adaptation.</title>
        <authorList>
            <person name="Zhang L."/>
        </authorList>
    </citation>
    <scope>NUCLEOTIDE SEQUENCE [LARGE SCALE GENOMIC DNA]</scope>
    <source>
        <strain evidence="9">LZ_2023a</strain>
        <tissue evidence="9">Muscle</tissue>
    </source>
</reference>
<dbReference type="SMART" id="SM00494">
    <property type="entry name" value="ChtBD2"/>
    <property type="match status" value="3"/>
</dbReference>
<dbReference type="PANTHER" id="PTHR23301">
    <property type="entry name" value="CHITIN BINDING PERITROPHIN-A"/>
    <property type="match status" value="1"/>
</dbReference>
<dbReference type="InterPro" id="IPR036508">
    <property type="entry name" value="Chitin-bd_dom_sf"/>
</dbReference>
<dbReference type="Gene3D" id="2.170.140.10">
    <property type="entry name" value="Chitin binding domain"/>
    <property type="match status" value="3"/>
</dbReference>
<evidence type="ECO:0000313" key="10">
    <source>
        <dbReference type="Proteomes" id="UP001487740"/>
    </source>
</evidence>
<dbReference type="PANTHER" id="PTHR23301:SF0">
    <property type="entry name" value="CHITIN-BINDING TYPE-2 DOMAIN-CONTAINING PROTEIN-RELATED"/>
    <property type="match status" value="1"/>
</dbReference>
<dbReference type="AlphaFoldDB" id="A0AAW0UWD4"/>
<keyword evidence="10" id="KW-1185">Reference proteome</keyword>
<dbReference type="SUPFAM" id="SSF57625">
    <property type="entry name" value="Invertebrate chitin-binding proteins"/>
    <property type="match status" value="3"/>
</dbReference>
<keyword evidence="5" id="KW-0325">Glycoprotein</keyword>
<evidence type="ECO:0000259" key="8">
    <source>
        <dbReference type="PROSITE" id="PS50940"/>
    </source>
</evidence>
<evidence type="ECO:0000256" key="2">
    <source>
        <dbReference type="ARBA" id="ARBA00022729"/>
    </source>
</evidence>
<sequence>MKTLLLLAAHLALVLGQSCPPEGVQYFPDNEQCDKYYECKNGIGSEQLCPDGLLFNDKITDGRYPCFYPPEVDCGSRSRTQPPQPTELCLHQWGYFGSGDSSQCGFFFNCVNGVAYRQNCPNGLAFSSATYRCEWPEESPDCDAAAFLGFSCPPVTGNVLLSGYTQHRSQRDCREYFICVNGNPRVHYCQLGLVYEEATRQCVDPDLVQGCQGYYSPEELALYREQRERERIAAERRQEELQALREKLAERRRQSQN</sequence>
<evidence type="ECO:0000256" key="3">
    <source>
        <dbReference type="ARBA" id="ARBA00022737"/>
    </source>
</evidence>